<dbReference type="PANTHER" id="PTHR46553">
    <property type="entry name" value="ADENINE NUCLEOTIDE ALPHA HYDROLASES-LIKE SUPERFAMILY PROTEIN"/>
    <property type="match status" value="1"/>
</dbReference>
<dbReference type="PRINTS" id="PR01438">
    <property type="entry name" value="UNVRSLSTRESS"/>
</dbReference>
<organism evidence="3 4">
    <name type="scientific">Phytohabitans flavus</name>
    <dbReference type="NCBI Taxonomy" id="1076124"/>
    <lineage>
        <taxon>Bacteria</taxon>
        <taxon>Bacillati</taxon>
        <taxon>Actinomycetota</taxon>
        <taxon>Actinomycetes</taxon>
        <taxon>Micromonosporales</taxon>
        <taxon>Micromonosporaceae</taxon>
    </lineage>
</organism>
<dbReference type="Pfam" id="PF00582">
    <property type="entry name" value="Usp"/>
    <property type="match status" value="2"/>
</dbReference>
<protein>
    <submittedName>
        <fullName evidence="3">Universal stress protein</fullName>
    </submittedName>
</protein>
<proteinExistence type="inferred from homology"/>
<evidence type="ECO:0000313" key="4">
    <source>
        <dbReference type="Proteomes" id="UP000502508"/>
    </source>
</evidence>
<reference evidence="3 4" key="2">
    <citation type="submission" date="2020-03" db="EMBL/GenBank/DDBJ databases">
        <authorList>
            <person name="Ichikawa N."/>
            <person name="Kimura A."/>
            <person name="Kitahashi Y."/>
            <person name="Uohara A."/>
        </authorList>
    </citation>
    <scope>NUCLEOTIDE SEQUENCE [LARGE SCALE GENOMIC DNA]</scope>
    <source>
        <strain evidence="3 4">NBRC 107702</strain>
    </source>
</reference>
<gene>
    <name evidence="3" type="ORF">Pflav_015040</name>
</gene>
<dbReference type="KEGG" id="pfla:Pflav_015040"/>
<evidence type="ECO:0000259" key="2">
    <source>
        <dbReference type="Pfam" id="PF00582"/>
    </source>
</evidence>
<evidence type="ECO:0000313" key="3">
    <source>
        <dbReference type="EMBL" id="BCB75094.1"/>
    </source>
</evidence>
<dbReference type="InterPro" id="IPR006015">
    <property type="entry name" value="Universal_stress_UspA"/>
</dbReference>
<comment type="similarity">
    <text evidence="1">Belongs to the universal stress protein A family.</text>
</comment>
<evidence type="ECO:0000256" key="1">
    <source>
        <dbReference type="ARBA" id="ARBA00008791"/>
    </source>
</evidence>
<dbReference type="AlphaFoldDB" id="A0A6F8XMP0"/>
<dbReference type="InterPro" id="IPR014729">
    <property type="entry name" value="Rossmann-like_a/b/a_fold"/>
</dbReference>
<feature type="domain" description="UspA" evidence="2">
    <location>
        <begin position="4"/>
        <end position="135"/>
    </location>
</feature>
<dbReference type="InterPro" id="IPR006016">
    <property type="entry name" value="UspA"/>
</dbReference>
<accession>A0A6F8XMP0</accession>
<dbReference type="RefSeq" id="WP_173034682.1">
    <property type="nucleotide sequence ID" value="NZ_AP022870.1"/>
</dbReference>
<dbReference type="EMBL" id="AP022870">
    <property type="protein sequence ID" value="BCB75094.1"/>
    <property type="molecule type" value="Genomic_DNA"/>
</dbReference>
<sequence length="268" mass="27531">MTSRPIVVGYDASEGAEAALGWALDEGWRTGAPVLLVYVFEWLGPVGPIPAPRPDDGAERIVSARVGRARTSHPQVTVAGTVASGPATAVLVDRSEQARLMVLGSRGHGGFTGLLLGSTSINVSAHAHSPVVVVRQTAAAGDTPVVVGVDGSACSLLAADFAFAEAATRKVSLRVLSARPQPAPNGQPPEIQGAVAPLRDKYPQVSAAIDIVDGPAGRVMAEASHDAQLVVVGTRGMGQLRGTLLGSVSQQLLHHAHCPVAVVREQPT</sequence>
<reference evidence="3 4" key="1">
    <citation type="submission" date="2020-03" db="EMBL/GenBank/DDBJ databases">
        <title>Whole genome shotgun sequence of Phytohabitans flavus NBRC 107702.</title>
        <authorList>
            <person name="Komaki H."/>
            <person name="Tamura T."/>
        </authorList>
    </citation>
    <scope>NUCLEOTIDE SEQUENCE [LARGE SCALE GENOMIC DNA]</scope>
    <source>
        <strain evidence="3 4">NBRC 107702</strain>
    </source>
</reference>
<feature type="domain" description="UspA" evidence="2">
    <location>
        <begin position="144"/>
        <end position="264"/>
    </location>
</feature>
<dbReference type="Gene3D" id="3.40.50.620">
    <property type="entry name" value="HUPs"/>
    <property type="match status" value="2"/>
</dbReference>
<dbReference type="SUPFAM" id="SSF52402">
    <property type="entry name" value="Adenine nucleotide alpha hydrolases-like"/>
    <property type="match status" value="2"/>
</dbReference>
<name>A0A6F8XMP0_9ACTN</name>
<dbReference type="Proteomes" id="UP000502508">
    <property type="component" value="Chromosome"/>
</dbReference>
<dbReference type="PANTHER" id="PTHR46553:SF3">
    <property type="entry name" value="ADENINE NUCLEOTIDE ALPHA HYDROLASES-LIKE SUPERFAMILY PROTEIN"/>
    <property type="match status" value="1"/>
</dbReference>
<keyword evidence="4" id="KW-1185">Reference proteome</keyword>